<gene>
    <name evidence="2" type="ORF">AW06_002282</name>
    <name evidence="3" type="ORF">HWD57_16555</name>
</gene>
<dbReference type="EMBL" id="JDST02000049">
    <property type="protein sequence ID" value="KFB76642.1"/>
    <property type="molecule type" value="Genomic_DNA"/>
</dbReference>
<protein>
    <submittedName>
        <fullName evidence="2">Uncharacterized protein</fullName>
    </submittedName>
</protein>
<keyword evidence="4" id="KW-1185">Reference proteome</keyword>
<reference evidence="3 5" key="2">
    <citation type="journal article" date="2019" name="Microbiome">
        <title>Annotated bacterial chromosomes from frame-shift-corrected long-read metagenomic data.</title>
        <authorList>
            <person name="Arumugam K."/>
            <person name="Bagci C."/>
            <person name="Bessarab I."/>
            <person name="Beier S."/>
            <person name="Buchfink B."/>
            <person name="Gorska A."/>
            <person name="Qiu G."/>
            <person name="Huson D.H."/>
            <person name="Williams R.B.H."/>
        </authorList>
    </citation>
    <scope>NUCLEOTIDE SEQUENCE [LARGE SCALE GENOMIC DNA]</scope>
    <source>
        <strain evidence="3">SSA1</strain>
    </source>
</reference>
<proteinExistence type="predicted"/>
<name>A0A080M5T2_9PROT</name>
<organism evidence="2 4">
    <name type="scientific">Candidatus Accumulibacter cognatus</name>
    <dbReference type="NCBI Taxonomy" id="2954383"/>
    <lineage>
        <taxon>Bacteria</taxon>
        <taxon>Pseudomonadati</taxon>
        <taxon>Pseudomonadota</taxon>
        <taxon>Betaproteobacteria</taxon>
        <taxon>Candidatus Accumulibacter</taxon>
    </lineage>
</organism>
<dbReference type="Proteomes" id="UP000021315">
    <property type="component" value="Unassembled WGS sequence"/>
</dbReference>
<evidence type="ECO:0000313" key="4">
    <source>
        <dbReference type="Proteomes" id="UP000021315"/>
    </source>
</evidence>
<reference evidence="3" key="3">
    <citation type="submission" date="2020-06" db="EMBL/GenBank/DDBJ databases">
        <authorList>
            <person name="Arumugam K."/>
            <person name="Besarab I."/>
            <person name="Haryono M."/>
            <person name="Bagci C."/>
            <person name="Beier S."/>
            <person name="Buchfink B."/>
            <person name="Gorska A."/>
            <person name="Qiu G."/>
            <person name="Huson D.H."/>
            <person name="Williams R.B."/>
        </authorList>
    </citation>
    <scope>NUCLEOTIDE SEQUENCE</scope>
    <source>
        <strain evidence="3">SSA1</strain>
    </source>
</reference>
<reference evidence="2 4" key="1">
    <citation type="submission" date="2014-02" db="EMBL/GenBank/DDBJ databases">
        <title>Expanding our view of genomic diversity in Candidatus Accumulibacter clades.</title>
        <authorList>
            <person name="Skennerton C.T."/>
            <person name="Barr J.J."/>
            <person name="Slater F.R."/>
            <person name="Bond P.L."/>
            <person name="Tyson G.W."/>
        </authorList>
    </citation>
    <scope>NUCLEOTIDE SEQUENCE [LARGE SCALE GENOMIC DNA]</scope>
    <source>
        <strain evidence="4">SK-02</strain>
    </source>
</reference>
<sequence>MSTEERFGLIARYIRAASELTVQLGATGDEPFSLLLRAALDEAQRGAESSGSGQPCQGDDAHQPPGLYVAVSRRDSNDEIPF</sequence>
<dbReference type="AlphaFoldDB" id="A0A080M5T2"/>
<accession>A0A080M5T2</accession>
<feature type="region of interest" description="Disordered" evidence="1">
    <location>
        <begin position="43"/>
        <end position="82"/>
    </location>
</feature>
<evidence type="ECO:0000313" key="2">
    <source>
        <dbReference type="EMBL" id="KFB76642.1"/>
    </source>
</evidence>
<evidence type="ECO:0000256" key="1">
    <source>
        <dbReference type="SAM" id="MobiDB-lite"/>
    </source>
</evidence>
<dbReference type="STRING" id="1453999.AW06_002282"/>
<dbReference type="Proteomes" id="UP000509684">
    <property type="component" value="Chromosome"/>
</dbReference>
<feature type="compositionally biased region" description="Basic and acidic residues" evidence="1">
    <location>
        <begin position="72"/>
        <end position="82"/>
    </location>
</feature>
<accession>A0A7D5NFA6</accession>
<dbReference type="EMBL" id="CP058708">
    <property type="protein sequence ID" value="QLH51229.1"/>
    <property type="molecule type" value="Genomic_DNA"/>
</dbReference>
<dbReference type="KEGG" id="acog:HWD57_16555"/>
<evidence type="ECO:0000313" key="5">
    <source>
        <dbReference type="Proteomes" id="UP000509684"/>
    </source>
</evidence>
<dbReference type="RefSeq" id="WP_034949248.1">
    <property type="nucleotide sequence ID" value="NZ_JDST02000049.1"/>
</dbReference>
<evidence type="ECO:0000313" key="3">
    <source>
        <dbReference type="EMBL" id="QLH51229.1"/>
    </source>
</evidence>